<reference evidence="5" key="1">
    <citation type="submission" date="2007-07" db="EMBL/GenBank/DDBJ databases">
        <title>PCAP assembly of the Caenorhabditis remanei genome.</title>
        <authorList>
            <consortium name="The Caenorhabditis remanei Sequencing Consortium"/>
            <person name="Wilson R.K."/>
        </authorList>
    </citation>
    <scope>NUCLEOTIDE SEQUENCE [LARGE SCALE GENOMIC DNA]</scope>
    <source>
        <strain evidence="5">PB4641</strain>
    </source>
</reference>
<dbReference type="GO" id="GO:0005085">
    <property type="term" value="F:guanyl-nucleotide exchange factor activity"/>
    <property type="evidence" value="ECO:0007669"/>
    <property type="project" value="TreeGrafter"/>
</dbReference>
<evidence type="ECO:0000259" key="4">
    <source>
        <dbReference type="PROSITE" id="PS50002"/>
    </source>
</evidence>
<keyword evidence="1 2" id="KW-0728">SH3 domain</keyword>
<dbReference type="Pfam" id="PF14604">
    <property type="entry name" value="SH3_9"/>
    <property type="match status" value="1"/>
</dbReference>
<dbReference type="PANTHER" id="PTHR22834:SF20">
    <property type="entry name" value="SH3 DOMAIN-CONTAINING PROTEIN"/>
    <property type="match status" value="1"/>
</dbReference>
<feature type="region of interest" description="Disordered" evidence="3">
    <location>
        <begin position="1"/>
        <end position="80"/>
    </location>
</feature>
<gene>
    <name evidence="5" type="ORF">CRE_15865</name>
</gene>
<feature type="domain" description="SH3" evidence="4">
    <location>
        <begin position="85"/>
        <end position="147"/>
    </location>
</feature>
<dbReference type="HOGENOM" id="CLU_1772698_0_0_1"/>
<dbReference type="SMART" id="SM00326">
    <property type="entry name" value="SH3"/>
    <property type="match status" value="1"/>
</dbReference>
<dbReference type="SUPFAM" id="SSF50044">
    <property type="entry name" value="SH3-domain"/>
    <property type="match status" value="1"/>
</dbReference>
<evidence type="ECO:0000313" key="6">
    <source>
        <dbReference type="Proteomes" id="UP000008281"/>
    </source>
</evidence>
<dbReference type="InParanoid" id="E3NWS3"/>
<dbReference type="InterPro" id="IPR001452">
    <property type="entry name" value="SH3_domain"/>
</dbReference>
<dbReference type="InterPro" id="IPR051492">
    <property type="entry name" value="Dynamin-Rho_GEF"/>
</dbReference>
<dbReference type="AlphaFoldDB" id="E3NWS3"/>
<evidence type="ECO:0000313" key="5">
    <source>
        <dbReference type="EMBL" id="EFP04711.1"/>
    </source>
</evidence>
<dbReference type="EMBL" id="DS271802">
    <property type="protein sequence ID" value="EFP04711.1"/>
    <property type="molecule type" value="Genomic_DNA"/>
</dbReference>
<dbReference type="eggNOG" id="KOG3519">
    <property type="taxonomic scope" value="Eukaryota"/>
</dbReference>
<dbReference type="Proteomes" id="UP000008281">
    <property type="component" value="Unassembled WGS sequence"/>
</dbReference>
<proteinExistence type="predicted"/>
<sequence>SSSPIPGLPPAPQQSSSTLPPLYSSVPNDTMSMTYAMPPMYDVTPQTPQFQPLAPSLSAYDTPPSIAPMYDQLPNEPPASPAVRPVLCQVKVDYDFLPQGSNQVEVREGEVIGVLQRTDDDGNPEWLLIKRASGQVGYVPAAYCRPT</sequence>
<dbReference type="PANTHER" id="PTHR22834">
    <property type="entry name" value="NUCLEAR FUSION PROTEIN FUS2"/>
    <property type="match status" value="1"/>
</dbReference>
<organism evidence="6">
    <name type="scientific">Caenorhabditis remanei</name>
    <name type="common">Caenorhabditis vulgaris</name>
    <dbReference type="NCBI Taxonomy" id="31234"/>
    <lineage>
        <taxon>Eukaryota</taxon>
        <taxon>Metazoa</taxon>
        <taxon>Ecdysozoa</taxon>
        <taxon>Nematoda</taxon>
        <taxon>Chromadorea</taxon>
        <taxon>Rhabditida</taxon>
        <taxon>Rhabditina</taxon>
        <taxon>Rhabditomorpha</taxon>
        <taxon>Rhabditoidea</taxon>
        <taxon>Rhabditidae</taxon>
        <taxon>Peloderinae</taxon>
        <taxon>Caenorhabditis</taxon>
    </lineage>
</organism>
<dbReference type="OrthoDB" id="27823at2759"/>
<name>E3NWS3_CAERE</name>
<dbReference type="InterPro" id="IPR036028">
    <property type="entry name" value="SH3-like_dom_sf"/>
</dbReference>
<evidence type="ECO:0000256" key="1">
    <source>
        <dbReference type="ARBA" id="ARBA00022443"/>
    </source>
</evidence>
<evidence type="ECO:0000256" key="2">
    <source>
        <dbReference type="PROSITE-ProRule" id="PRU00192"/>
    </source>
</evidence>
<evidence type="ECO:0000256" key="3">
    <source>
        <dbReference type="SAM" id="MobiDB-lite"/>
    </source>
</evidence>
<feature type="compositionally biased region" description="Pro residues" evidence="3">
    <location>
        <begin position="1"/>
        <end position="12"/>
    </location>
</feature>
<dbReference type="GO" id="GO:0005737">
    <property type="term" value="C:cytoplasm"/>
    <property type="evidence" value="ECO:0007669"/>
    <property type="project" value="TreeGrafter"/>
</dbReference>
<dbReference type="Gene3D" id="2.30.30.40">
    <property type="entry name" value="SH3 Domains"/>
    <property type="match status" value="1"/>
</dbReference>
<keyword evidence="6" id="KW-1185">Reference proteome</keyword>
<dbReference type="STRING" id="31234.E3NWS3"/>
<feature type="non-terminal residue" evidence="5">
    <location>
        <position position="1"/>
    </location>
</feature>
<dbReference type="PROSITE" id="PS50002">
    <property type="entry name" value="SH3"/>
    <property type="match status" value="1"/>
</dbReference>
<protein>
    <recommendedName>
        <fullName evidence="4">SH3 domain-containing protein</fullName>
    </recommendedName>
</protein>
<feature type="compositionally biased region" description="Polar residues" evidence="3">
    <location>
        <begin position="13"/>
        <end position="33"/>
    </location>
</feature>
<accession>E3NWS3</accession>